<dbReference type="Proteomes" id="UP000218811">
    <property type="component" value="Unassembled WGS sequence"/>
</dbReference>
<reference evidence="2 3" key="1">
    <citation type="journal article" date="2012" name="Science">
        <title>The Paleozoic origin of enzymatic lignin decomposition reconstructed from 31 fungal genomes.</title>
        <authorList>
            <person name="Floudas D."/>
            <person name="Binder M."/>
            <person name="Riley R."/>
            <person name="Barry K."/>
            <person name="Blanchette R.A."/>
            <person name="Henrissat B."/>
            <person name="Martinez A.T."/>
            <person name="Otillar R."/>
            <person name="Spatafora J.W."/>
            <person name="Yadav J.S."/>
            <person name="Aerts A."/>
            <person name="Benoit I."/>
            <person name="Boyd A."/>
            <person name="Carlson A."/>
            <person name="Copeland A."/>
            <person name="Coutinho P.M."/>
            <person name="de Vries R.P."/>
            <person name="Ferreira P."/>
            <person name="Findley K."/>
            <person name="Foster B."/>
            <person name="Gaskell J."/>
            <person name="Glotzer D."/>
            <person name="Gorecki P."/>
            <person name="Heitman J."/>
            <person name="Hesse C."/>
            <person name="Hori C."/>
            <person name="Igarashi K."/>
            <person name="Jurgens J.A."/>
            <person name="Kallen N."/>
            <person name="Kersten P."/>
            <person name="Kohler A."/>
            <person name="Kuees U."/>
            <person name="Kumar T.K.A."/>
            <person name="Kuo A."/>
            <person name="LaButti K."/>
            <person name="Larrondo L.F."/>
            <person name="Lindquist E."/>
            <person name="Ling A."/>
            <person name="Lombard V."/>
            <person name="Lucas S."/>
            <person name="Lundell T."/>
            <person name="Martin R."/>
            <person name="McLaughlin D.J."/>
            <person name="Morgenstern I."/>
            <person name="Morin E."/>
            <person name="Murat C."/>
            <person name="Nagy L.G."/>
            <person name="Nolan M."/>
            <person name="Ohm R.A."/>
            <person name="Patyshakuliyeva A."/>
            <person name="Rokas A."/>
            <person name="Ruiz-Duenas F.J."/>
            <person name="Sabat G."/>
            <person name="Salamov A."/>
            <person name="Samejima M."/>
            <person name="Schmutz J."/>
            <person name="Slot J.C."/>
            <person name="St John F."/>
            <person name="Stenlid J."/>
            <person name="Sun H."/>
            <person name="Sun S."/>
            <person name="Syed K."/>
            <person name="Tsang A."/>
            <person name="Wiebenga A."/>
            <person name="Young D."/>
            <person name="Pisabarro A."/>
            <person name="Eastwood D.C."/>
            <person name="Martin F."/>
            <person name="Cullen D."/>
            <person name="Grigoriev I.V."/>
            <person name="Hibbett D.S."/>
        </authorList>
    </citation>
    <scope>NUCLEOTIDE SEQUENCE [LARGE SCALE GENOMIC DNA]</scope>
    <source>
        <strain evidence="2 3">MD-104</strain>
    </source>
</reference>
<gene>
    <name evidence="2" type="ORF">WOLCODRAFT_166759</name>
</gene>
<keyword evidence="1" id="KW-1133">Transmembrane helix</keyword>
<feature type="transmembrane region" description="Helical" evidence="1">
    <location>
        <begin position="22"/>
        <end position="41"/>
    </location>
</feature>
<proteinExistence type="predicted"/>
<evidence type="ECO:0000256" key="1">
    <source>
        <dbReference type="SAM" id="Phobius"/>
    </source>
</evidence>
<feature type="transmembrane region" description="Helical" evidence="1">
    <location>
        <begin position="61"/>
        <end position="81"/>
    </location>
</feature>
<accession>A0A2H3J1T6</accession>
<dbReference type="EMBL" id="KB467876">
    <property type="protein sequence ID" value="PCH36220.1"/>
    <property type="molecule type" value="Genomic_DNA"/>
</dbReference>
<dbReference type="OrthoDB" id="5525680at2759"/>
<feature type="transmembrane region" description="Helical" evidence="1">
    <location>
        <begin position="101"/>
        <end position="120"/>
    </location>
</feature>
<keyword evidence="1" id="KW-0472">Membrane</keyword>
<dbReference type="AlphaFoldDB" id="A0A2H3J1T6"/>
<keyword evidence="1" id="KW-0812">Transmembrane</keyword>
<keyword evidence="3" id="KW-1185">Reference proteome</keyword>
<evidence type="ECO:0000313" key="3">
    <source>
        <dbReference type="Proteomes" id="UP000218811"/>
    </source>
</evidence>
<name>A0A2H3J1T6_WOLCO</name>
<organism evidence="2 3">
    <name type="scientific">Wolfiporia cocos (strain MD-104)</name>
    <name type="common">Brown rot fungus</name>
    <dbReference type="NCBI Taxonomy" id="742152"/>
    <lineage>
        <taxon>Eukaryota</taxon>
        <taxon>Fungi</taxon>
        <taxon>Dikarya</taxon>
        <taxon>Basidiomycota</taxon>
        <taxon>Agaricomycotina</taxon>
        <taxon>Agaricomycetes</taxon>
        <taxon>Polyporales</taxon>
        <taxon>Phaeolaceae</taxon>
        <taxon>Wolfiporia</taxon>
    </lineage>
</organism>
<protein>
    <recommendedName>
        <fullName evidence="4">DUF202 domain-containing protein</fullName>
    </recommendedName>
</protein>
<sequence length="126" mass="13566">MPAIVENTGSTTRDFLMLERNLLSHVKLGMLLSLLSSSIILKTRITGNTSGGDPTKIQIPIGSVEFAAALCAIGAGLFQYFRSCKDIRSMRGFLVATKIHFVIMAVVATVVFTTCVVLLAEEPFAT</sequence>
<evidence type="ECO:0000313" key="2">
    <source>
        <dbReference type="EMBL" id="PCH36220.1"/>
    </source>
</evidence>
<dbReference type="OMA" id="CMLERNF"/>
<evidence type="ECO:0008006" key="4">
    <source>
        <dbReference type="Google" id="ProtNLM"/>
    </source>
</evidence>